<keyword evidence="1" id="KW-0812">Transmembrane</keyword>
<dbReference type="AlphaFoldDB" id="A0A927K5U5"/>
<keyword evidence="3" id="KW-1185">Reference proteome</keyword>
<accession>A0A927K5U5</accession>
<dbReference type="EMBL" id="JACYXZ010000005">
    <property type="protein sequence ID" value="MBD8871074.1"/>
    <property type="molecule type" value="Genomic_DNA"/>
</dbReference>
<proteinExistence type="predicted"/>
<sequence length="162" mass="17636">MVGRMGAAAVRRVALEVVGWTLVLVGIAALVLPGPGLLLLFAGLVVLSQQYAWAERRVEPVKWRALQAASDGVQTWPRIAASVAGCAWLVGLGVYWGSAAPVPGWWPLRESWWLVGGWATGVTLIGSGLFALGLLVYSFRRYRHRPYRPEDQEPDDSPASRS</sequence>
<organism evidence="2 3">
    <name type="scientific">Nocardioides donggukensis</name>
    <dbReference type="NCBI Taxonomy" id="2774019"/>
    <lineage>
        <taxon>Bacteria</taxon>
        <taxon>Bacillati</taxon>
        <taxon>Actinomycetota</taxon>
        <taxon>Actinomycetes</taxon>
        <taxon>Propionibacteriales</taxon>
        <taxon>Nocardioidaceae</taxon>
        <taxon>Nocardioides</taxon>
    </lineage>
</organism>
<evidence type="ECO:0000256" key="1">
    <source>
        <dbReference type="SAM" id="Phobius"/>
    </source>
</evidence>
<feature type="transmembrane region" description="Helical" evidence="1">
    <location>
        <begin position="37"/>
        <end position="54"/>
    </location>
</feature>
<gene>
    <name evidence="2" type="ORF">IE331_15720</name>
</gene>
<evidence type="ECO:0000313" key="3">
    <source>
        <dbReference type="Proteomes" id="UP000616839"/>
    </source>
</evidence>
<reference evidence="2" key="1">
    <citation type="submission" date="2020-09" db="EMBL/GenBank/DDBJ databases">
        <title>Nocardioides sp. strain MJB4 16S ribosomal RNA gene Genome sequencing and assembly.</title>
        <authorList>
            <person name="Kim I."/>
        </authorList>
    </citation>
    <scope>NUCLEOTIDE SEQUENCE</scope>
    <source>
        <strain evidence="2">MJB4</strain>
    </source>
</reference>
<feature type="transmembrane region" description="Helical" evidence="1">
    <location>
        <begin position="116"/>
        <end position="139"/>
    </location>
</feature>
<name>A0A927K5U5_9ACTN</name>
<feature type="transmembrane region" description="Helical" evidence="1">
    <location>
        <begin position="75"/>
        <end position="96"/>
    </location>
</feature>
<evidence type="ECO:0000313" key="2">
    <source>
        <dbReference type="EMBL" id="MBD8871074.1"/>
    </source>
</evidence>
<feature type="transmembrane region" description="Helical" evidence="1">
    <location>
        <begin position="12"/>
        <end position="31"/>
    </location>
</feature>
<protein>
    <submittedName>
        <fullName evidence="2">PGPGW domain-containing protein</fullName>
    </submittedName>
</protein>
<dbReference type="Proteomes" id="UP000616839">
    <property type="component" value="Unassembled WGS sequence"/>
</dbReference>
<dbReference type="InterPro" id="IPR019099">
    <property type="entry name" value="Uncharacterised_PGPGW_TM"/>
</dbReference>
<keyword evidence="1" id="KW-1133">Transmembrane helix</keyword>
<dbReference type="Pfam" id="PF09656">
    <property type="entry name" value="PGPGW"/>
    <property type="match status" value="1"/>
</dbReference>
<comment type="caution">
    <text evidence="2">The sequence shown here is derived from an EMBL/GenBank/DDBJ whole genome shotgun (WGS) entry which is preliminary data.</text>
</comment>
<keyword evidence="1" id="KW-0472">Membrane</keyword>